<accession>A0A2R8BM42</accession>
<dbReference type="Pfam" id="PF13578">
    <property type="entry name" value="Methyltransf_24"/>
    <property type="match status" value="1"/>
</dbReference>
<dbReference type="InterPro" id="IPR029063">
    <property type="entry name" value="SAM-dependent_MTases_sf"/>
</dbReference>
<feature type="region of interest" description="Disordered" evidence="1">
    <location>
        <begin position="1"/>
        <end position="22"/>
    </location>
</feature>
<feature type="compositionally biased region" description="Basic and acidic residues" evidence="1">
    <location>
        <begin position="13"/>
        <end position="22"/>
    </location>
</feature>
<dbReference type="Proteomes" id="UP000244924">
    <property type="component" value="Unassembled WGS sequence"/>
</dbReference>
<dbReference type="Gene3D" id="3.40.50.150">
    <property type="entry name" value="Vaccinia Virus protein VP39"/>
    <property type="match status" value="1"/>
</dbReference>
<dbReference type="EMBL" id="OMOQ01000003">
    <property type="protein sequence ID" value="SPH24496.1"/>
    <property type="molecule type" value="Genomic_DNA"/>
</dbReference>
<sequence length="213" mass="23545">MSGDDDAGAAPSDDLKYTRRRQVDSHPKALLDARHTAGGVLLPNRLALLDRMPKDAVVAEIGVAGGEFTAEILDRTAPSRLHLIDAWDTERYATCEAEVRARFAGEIARGQVRLDKGRSTDMLATFDPVYFDWVYLDTSHTFAMTAEELSLCDRVVRPGGFIAGHDFCTGNVVTPVVYGVIPAVNEFCLSHGWRYDSVTLESHGHFSFCIRRL</sequence>
<evidence type="ECO:0000313" key="3">
    <source>
        <dbReference type="Proteomes" id="UP000244924"/>
    </source>
</evidence>
<protein>
    <recommendedName>
        <fullName evidence="4">Methyltransferase domain-containing protein</fullName>
    </recommendedName>
</protein>
<proteinExistence type="predicted"/>
<dbReference type="OrthoDB" id="5764702at2"/>
<name>A0A2R8BM42_9RHOB</name>
<reference evidence="2 3" key="1">
    <citation type="submission" date="2018-03" db="EMBL/GenBank/DDBJ databases">
        <authorList>
            <person name="Keele B.F."/>
        </authorList>
    </citation>
    <scope>NUCLEOTIDE SEQUENCE [LARGE SCALE GENOMIC DNA]</scope>
    <source>
        <strain evidence="2 3">CECT 8626</strain>
    </source>
</reference>
<dbReference type="RefSeq" id="WP_108854488.1">
    <property type="nucleotide sequence ID" value="NZ_OMOQ01000003.1"/>
</dbReference>
<dbReference type="SUPFAM" id="SSF53335">
    <property type="entry name" value="S-adenosyl-L-methionine-dependent methyltransferases"/>
    <property type="match status" value="1"/>
</dbReference>
<organism evidence="2 3">
    <name type="scientific">Albidovulum aquaemixtae</name>
    <dbReference type="NCBI Taxonomy" id="1542388"/>
    <lineage>
        <taxon>Bacteria</taxon>
        <taxon>Pseudomonadati</taxon>
        <taxon>Pseudomonadota</taxon>
        <taxon>Alphaproteobacteria</taxon>
        <taxon>Rhodobacterales</taxon>
        <taxon>Paracoccaceae</taxon>
        <taxon>Albidovulum</taxon>
    </lineage>
</organism>
<keyword evidence="3" id="KW-1185">Reference proteome</keyword>
<dbReference type="AlphaFoldDB" id="A0A2R8BM42"/>
<evidence type="ECO:0008006" key="4">
    <source>
        <dbReference type="Google" id="ProtNLM"/>
    </source>
</evidence>
<gene>
    <name evidence="2" type="ORF">DEA8626_03548</name>
</gene>
<evidence type="ECO:0000313" key="2">
    <source>
        <dbReference type="EMBL" id="SPH24496.1"/>
    </source>
</evidence>
<evidence type="ECO:0000256" key="1">
    <source>
        <dbReference type="SAM" id="MobiDB-lite"/>
    </source>
</evidence>